<reference evidence="1" key="1">
    <citation type="submission" date="2009-01" db="EMBL/GenBank/DDBJ databases">
        <title>Complete sequence of plasmid1 of Arthrobacter chlorophenolicus A6.</title>
        <authorList>
            <consortium name="US DOE Joint Genome Institute"/>
            <person name="Lucas S."/>
            <person name="Copeland A."/>
            <person name="Lapidus A."/>
            <person name="Glavina del Rio T."/>
            <person name="Tice H."/>
            <person name="Bruce D."/>
            <person name="Goodwin L."/>
            <person name="Pitluck S."/>
            <person name="Goltsman E."/>
            <person name="Clum A."/>
            <person name="Larimer F."/>
            <person name="Land M."/>
            <person name="Hauser L."/>
            <person name="Kyrpides N."/>
            <person name="Mikhailova N."/>
            <person name="Jansson J."/>
            <person name="Richardson P."/>
        </authorList>
    </citation>
    <scope>NUCLEOTIDE SEQUENCE [LARGE SCALE GENOMIC DNA]</scope>
    <source>
        <strain evidence="1">A6</strain>
        <plasmid evidence="1">pACHL01</plasmid>
    </source>
</reference>
<sequence>MTAMSHTPDPRAMGLSTTDYCKSLPRLRYSHEARGLVLLMPRTGLVVVPFLEHKGGWDAVVVDGGNNYPVGGYHVYLGDTEIETATEIRLGEPVPVQLVTLDEADALEDGSSILTRDHGSLRKKTIDGEVFWTRTILKRVSIRTEEIADQFPAKYTVPARKEAAHV</sequence>
<keyword evidence="1" id="KW-0614">Plasmid</keyword>
<organism evidence="1 2">
    <name type="scientific">Pseudarthrobacter chlorophenolicus (strain ATCC 700700 / DSM 12829 / CIP 107037 / JCM 12360 / KCTC 9906 / NCIMB 13794 / A6)</name>
    <name type="common">Arthrobacter chlorophenolicus</name>
    <dbReference type="NCBI Taxonomy" id="452863"/>
    <lineage>
        <taxon>Bacteria</taxon>
        <taxon>Bacillati</taxon>
        <taxon>Actinomycetota</taxon>
        <taxon>Actinomycetes</taxon>
        <taxon>Micrococcales</taxon>
        <taxon>Micrococcaceae</taxon>
        <taxon>Pseudarthrobacter</taxon>
    </lineage>
</organism>
<protein>
    <submittedName>
        <fullName evidence="1">Uncharacterized protein</fullName>
    </submittedName>
</protein>
<dbReference type="Proteomes" id="UP000002505">
    <property type="component" value="Plasmid pACHL01"/>
</dbReference>
<keyword evidence="2" id="KW-1185">Reference proteome</keyword>
<proteinExistence type="predicted"/>
<dbReference type="AlphaFoldDB" id="B8HIE6"/>
<dbReference type="HOGENOM" id="CLU_1599337_0_0_11"/>
<evidence type="ECO:0000313" key="2">
    <source>
        <dbReference type="Proteomes" id="UP000002505"/>
    </source>
</evidence>
<geneLocation type="plasmid" evidence="1 2">
    <name>pACHL01</name>
</geneLocation>
<dbReference type="EMBL" id="CP001342">
    <property type="protein sequence ID" value="ACL42193.1"/>
    <property type="molecule type" value="Genomic_DNA"/>
</dbReference>
<evidence type="ECO:0000313" key="1">
    <source>
        <dbReference type="EMBL" id="ACL42193.1"/>
    </source>
</evidence>
<dbReference type="KEGG" id="ach:Achl_4242"/>
<gene>
    <name evidence="1" type="ordered locus">Achl_4242</name>
</gene>
<accession>B8HIE6</accession>
<name>B8HIE6_PSECP</name>